<dbReference type="InParanoid" id="A0A0D2GAL7"/>
<dbReference type="Proteomes" id="UP000032233">
    <property type="component" value="Unassembled WGS sequence"/>
</dbReference>
<keyword evidence="8" id="KW-1185">Reference proteome</keyword>
<name>A0A0D2GAL7_9BACT</name>
<accession>A0A0D2GAL7</accession>
<keyword evidence="3 6" id="KW-0812">Transmembrane</keyword>
<evidence type="ECO:0000313" key="7">
    <source>
        <dbReference type="EMBL" id="KIX11917.1"/>
    </source>
</evidence>
<evidence type="ECO:0000256" key="5">
    <source>
        <dbReference type="ARBA" id="ARBA00023136"/>
    </source>
</evidence>
<dbReference type="GO" id="GO:0036376">
    <property type="term" value="P:sodium ion export across plasma membrane"/>
    <property type="evidence" value="ECO:0007669"/>
    <property type="project" value="InterPro"/>
</dbReference>
<evidence type="ECO:0000256" key="4">
    <source>
        <dbReference type="ARBA" id="ARBA00022989"/>
    </source>
</evidence>
<feature type="transmembrane region" description="Helical" evidence="6">
    <location>
        <begin position="12"/>
        <end position="35"/>
    </location>
</feature>
<comment type="subcellular location">
    <subcellularLocation>
        <location evidence="1">Cell membrane</location>
    </subcellularLocation>
</comment>
<dbReference type="RefSeq" id="WP_082464519.1">
    <property type="nucleotide sequence ID" value="NZ_AZAC01000038.1"/>
</dbReference>
<gene>
    <name evidence="7" type="ORF">X474_22050</name>
</gene>
<evidence type="ECO:0000256" key="6">
    <source>
        <dbReference type="SAM" id="Phobius"/>
    </source>
</evidence>
<evidence type="ECO:0000313" key="8">
    <source>
        <dbReference type="Proteomes" id="UP000032233"/>
    </source>
</evidence>
<evidence type="ECO:0000256" key="3">
    <source>
        <dbReference type="ARBA" id="ARBA00022692"/>
    </source>
</evidence>
<evidence type="ECO:0000256" key="1">
    <source>
        <dbReference type="ARBA" id="ARBA00004236"/>
    </source>
</evidence>
<evidence type="ECO:0000256" key="2">
    <source>
        <dbReference type="ARBA" id="ARBA00022475"/>
    </source>
</evidence>
<keyword evidence="2" id="KW-1003">Cell membrane</keyword>
<sequence>MEPVDWGHAFQIVLGGVTAVFCIMMLLALSTHFMGKLVQGYEKRKREKAKAEEAAS</sequence>
<keyword evidence="5 6" id="KW-0472">Membrane</keyword>
<proteinExistence type="predicted"/>
<comment type="caution">
    <text evidence="7">The sequence shown here is derived from an EMBL/GenBank/DDBJ whole genome shotgun (WGS) entry which is preliminary data.</text>
</comment>
<dbReference type="GO" id="GO:0015081">
    <property type="term" value="F:sodium ion transmembrane transporter activity"/>
    <property type="evidence" value="ECO:0007669"/>
    <property type="project" value="InterPro"/>
</dbReference>
<keyword evidence="4 6" id="KW-1133">Transmembrane helix</keyword>
<dbReference type="EMBL" id="AZAC01000038">
    <property type="protein sequence ID" value="KIX11917.1"/>
    <property type="molecule type" value="Genomic_DNA"/>
</dbReference>
<dbReference type="OrthoDB" id="7148136at2"/>
<organism evidence="7 8">
    <name type="scientific">Dethiosulfatarculus sandiegensis</name>
    <dbReference type="NCBI Taxonomy" id="1429043"/>
    <lineage>
        <taxon>Bacteria</taxon>
        <taxon>Pseudomonadati</taxon>
        <taxon>Thermodesulfobacteriota</taxon>
        <taxon>Desulfarculia</taxon>
        <taxon>Desulfarculales</taxon>
        <taxon>Desulfarculaceae</taxon>
        <taxon>Dethiosulfatarculus</taxon>
    </lineage>
</organism>
<dbReference type="Pfam" id="PF04277">
    <property type="entry name" value="OAD_gamma"/>
    <property type="match status" value="1"/>
</dbReference>
<dbReference type="InterPro" id="IPR005899">
    <property type="entry name" value="Na_pump_deCOase"/>
</dbReference>
<protein>
    <submittedName>
        <fullName evidence="7">Uncharacterized protein</fullName>
    </submittedName>
</protein>
<reference evidence="7 8" key="1">
    <citation type="submission" date="2013-11" db="EMBL/GenBank/DDBJ databases">
        <title>Metagenomic analysis of a methanogenic consortium involved in long chain n-alkane degradation.</title>
        <authorList>
            <person name="Davidova I.A."/>
            <person name="Callaghan A.V."/>
            <person name="Wawrik B."/>
            <person name="Pruitt S."/>
            <person name="Marks C."/>
            <person name="Duncan K.E."/>
            <person name="Suflita J.M."/>
        </authorList>
    </citation>
    <scope>NUCLEOTIDE SEQUENCE [LARGE SCALE GENOMIC DNA]</scope>
    <source>
        <strain evidence="7 8">SPR</strain>
    </source>
</reference>
<dbReference type="AlphaFoldDB" id="A0A0D2GAL7"/>
<dbReference type="GO" id="GO:0005886">
    <property type="term" value="C:plasma membrane"/>
    <property type="evidence" value="ECO:0007669"/>
    <property type="project" value="UniProtKB-SubCell"/>
</dbReference>